<organism evidence="3 4">
    <name type="scientific">Labedaea rhizosphaerae</name>
    <dbReference type="NCBI Taxonomy" id="598644"/>
    <lineage>
        <taxon>Bacteria</taxon>
        <taxon>Bacillati</taxon>
        <taxon>Actinomycetota</taxon>
        <taxon>Actinomycetes</taxon>
        <taxon>Pseudonocardiales</taxon>
        <taxon>Pseudonocardiaceae</taxon>
        <taxon>Labedaea</taxon>
    </lineage>
</organism>
<dbReference type="SMART" id="SM00530">
    <property type="entry name" value="HTH_XRE"/>
    <property type="match status" value="1"/>
</dbReference>
<accession>A0A4R6SCJ8</accession>
<dbReference type="RefSeq" id="WP_133850848.1">
    <property type="nucleotide sequence ID" value="NZ_SNXZ01000003.1"/>
</dbReference>
<comment type="caution">
    <text evidence="3">The sequence shown here is derived from an EMBL/GenBank/DDBJ whole genome shotgun (WGS) entry which is preliminary data.</text>
</comment>
<dbReference type="InterPro" id="IPR001387">
    <property type="entry name" value="Cro/C1-type_HTH"/>
</dbReference>
<dbReference type="GO" id="GO:0003677">
    <property type="term" value="F:DNA binding"/>
    <property type="evidence" value="ECO:0007669"/>
    <property type="project" value="InterPro"/>
</dbReference>
<evidence type="ECO:0000256" key="1">
    <source>
        <dbReference type="SAM" id="MobiDB-lite"/>
    </source>
</evidence>
<dbReference type="InterPro" id="IPR010982">
    <property type="entry name" value="Lambda_DNA-bd_dom_sf"/>
</dbReference>
<reference evidence="3 4" key="1">
    <citation type="submission" date="2019-03" db="EMBL/GenBank/DDBJ databases">
        <title>Genomic Encyclopedia of Type Strains, Phase IV (KMG-IV): sequencing the most valuable type-strain genomes for metagenomic binning, comparative biology and taxonomic classification.</title>
        <authorList>
            <person name="Goeker M."/>
        </authorList>
    </citation>
    <scope>NUCLEOTIDE SEQUENCE [LARGE SCALE GENOMIC DNA]</scope>
    <source>
        <strain evidence="3 4">DSM 45361</strain>
    </source>
</reference>
<sequence>MHALGRWIQQQLDARGWNRADLARRHADLSPSLLGKLITDDREHLDQTPQKRTLSALAEAFNVSLDEVLLVAAEAIGAPVGGLTVAPLSRATAEELTEEILIRLRSVRPQEVSSGEASPTPMTPPSDIDITTLAQDKVRPLHPPRVTRAARRAPRSDDD</sequence>
<protein>
    <recommendedName>
        <fullName evidence="2">HTH cro/C1-type domain-containing protein</fullName>
    </recommendedName>
</protein>
<dbReference type="OrthoDB" id="4764416at2"/>
<proteinExistence type="predicted"/>
<dbReference type="CDD" id="cd00093">
    <property type="entry name" value="HTH_XRE"/>
    <property type="match status" value="1"/>
</dbReference>
<gene>
    <name evidence="3" type="ORF">EV186_103645</name>
</gene>
<feature type="domain" description="HTH cro/C1-type" evidence="2">
    <location>
        <begin position="8"/>
        <end position="68"/>
    </location>
</feature>
<dbReference type="Proteomes" id="UP000295444">
    <property type="component" value="Unassembled WGS sequence"/>
</dbReference>
<name>A0A4R6SCJ8_LABRH</name>
<evidence type="ECO:0000313" key="3">
    <source>
        <dbReference type="EMBL" id="TDP97681.1"/>
    </source>
</evidence>
<dbReference type="AlphaFoldDB" id="A0A4R6SCJ8"/>
<keyword evidence="4" id="KW-1185">Reference proteome</keyword>
<dbReference type="SUPFAM" id="SSF47413">
    <property type="entry name" value="lambda repressor-like DNA-binding domains"/>
    <property type="match status" value="1"/>
</dbReference>
<dbReference type="PROSITE" id="PS50943">
    <property type="entry name" value="HTH_CROC1"/>
    <property type="match status" value="1"/>
</dbReference>
<feature type="region of interest" description="Disordered" evidence="1">
    <location>
        <begin position="109"/>
        <end position="159"/>
    </location>
</feature>
<dbReference type="Gene3D" id="1.10.260.40">
    <property type="entry name" value="lambda repressor-like DNA-binding domains"/>
    <property type="match status" value="1"/>
</dbReference>
<evidence type="ECO:0000259" key="2">
    <source>
        <dbReference type="PROSITE" id="PS50943"/>
    </source>
</evidence>
<evidence type="ECO:0000313" key="4">
    <source>
        <dbReference type="Proteomes" id="UP000295444"/>
    </source>
</evidence>
<dbReference type="EMBL" id="SNXZ01000003">
    <property type="protein sequence ID" value="TDP97681.1"/>
    <property type="molecule type" value="Genomic_DNA"/>
</dbReference>